<dbReference type="EMBL" id="VVIM01000005">
    <property type="protein sequence ID" value="KAB0798818.1"/>
    <property type="molecule type" value="Genomic_DNA"/>
</dbReference>
<dbReference type="PANTHER" id="PTHR11161">
    <property type="entry name" value="O-ACYLTRANSFERASE"/>
    <property type="match status" value="1"/>
</dbReference>
<accession>A0A5N4ANM0</accession>
<gene>
    <name evidence="4" type="ORF">PPYR_06698</name>
</gene>
<dbReference type="FunCoup" id="A0A5N4ANM0">
    <property type="interactions" value="9"/>
</dbReference>
<dbReference type="InterPro" id="IPR006621">
    <property type="entry name" value="Nose-resist-to-fluoxetine_N"/>
</dbReference>
<dbReference type="GO" id="GO:0016747">
    <property type="term" value="F:acyltransferase activity, transferring groups other than amino-acyl groups"/>
    <property type="evidence" value="ECO:0007669"/>
    <property type="project" value="InterPro"/>
</dbReference>
<sequence length="620" mass="69714">MKATTLFVSALFPYFLGTRGFLPEEDIRGINHTSNVASFAFQNANLSKNCLQQLNQYVKDLAGKKMWALKMFDASGKNPSGILEGNFYELGSFDECMSIEETMAEDTIIGKYCVGKLPFGLKLGVCAPGACTARELEGVYNGTGFSFSESNCQSKESQPKIDVGAAIVISFLGMVLCWIIFSTIYDAITQQLEKVSRHWFLISFSFFTNGRKMFAISKNDDEISCLHGIRVISIMWIILGHWGLLFGRLPIRNLNFVLEFMNTPSSMILLGGQNAVDTFFLLSGLTLAYVFVKHSKKGTKLNLLVFYAHRYIRLTPAVGIMLVFHMFLLKYMGSGPLWPSIVETLSGPCEKNWWKVLLYIQNFGTMNDVCMEPTWFLSVDMQLYMVSPLLLLPLLKWPNVVLAVTACLAACSMVAGFVLTWIFNIIKIENGGVYMTYIYLPPYTRAAPWLVGIILGYLIYDTKTRTGRVVLNKVFVVAMWITALAVLITCVFAEHDLLVSTEGLLWKHGLNNALRRTAWAVAIGWVIYACTFGYGRLVNAFLSCTVFKVLSRLTFSFYLTHIFVQAVTMEGFQMNPVVSVGFILTIVWTNYAMTFFASLLLTLGFESPLIAIEKRLLRRH</sequence>
<feature type="transmembrane region" description="Helical" evidence="1">
    <location>
        <begin position="375"/>
        <end position="395"/>
    </location>
</feature>
<dbReference type="PANTHER" id="PTHR11161:SF0">
    <property type="entry name" value="O-ACYLTRANSFERASE LIKE PROTEIN"/>
    <property type="match status" value="1"/>
</dbReference>
<dbReference type="AlphaFoldDB" id="A0A5N4ANM0"/>
<comment type="caution">
    <text evidence="4">The sequence shown here is derived from an EMBL/GenBank/DDBJ whole genome shotgun (WGS) entry which is preliminary data.</text>
</comment>
<feature type="domain" description="Nose resistant-to-fluoxetine protein N-terminal" evidence="3">
    <location>
        <begin position="47"/>
        <end position="154"/>
    </location>
</feature>
<evidence type="ECO:0000259" key="3">
    <source>
        <dbReference type="SMART" id="SM00703"/>
    </source>
</evidence>
<dbReference type="SMART" id="SM00703">
    <property type="entry name" value="NRF"/>
    <property type="match status" value="1"/>
</dbReference>
<dbReference type="Pfam" id="PF01757">
    <property type="entry name" value="Acyl_transf_3"/>
    <property type="match status" value="1"/>
</dbReference>
<feature type="transmembrane region" description="Helical" evidence="1">
    <location>
        <begin position="311"/>
        <end position="329"/>
    </location>
</feature>
<feature type="chain" id="PRO_5024272458" description="Nose resistant-to-fluoxetine protein N-terminal domain-containing protein" evidence="2">
    <location>
        <begin position="21"/>
        <end position="620"/>
    </location>
</feature>
<feature type="transmembrane region" description="Helical" evidence="1">
    <location>
        <begin position="228"/>
        <end position="247"/>
    </location>
</feature>
<feature type="transmembrane region" description="Helical" evidence="1">
    <location>
        <begin position="549"/>
        <end position="568"/>
    </location>
</feature>
<proteinExistence type="predicted"/>
<dbReference type="InParanoid" id="A0A5N4ANM0"/>
<protein>
    <recommendedName>
        <fullName evidence="3">Nose resistant-to-fluoxetine protein N-terminal domain-containing protein</fullName>
    </recommendedName>
</protein>
<reference evidence="4 5" key="1">
    <citation type="journal article" date="2018" name="Elife">
        <title>Firefly genomes illuminate parallel origins of bioluminescence in beetles.</title>
        <authorList>
            <person name="Fallon T.R."/>
            <person name="Lower S.E."/>
            <person name="Chang C.H."/>
            <person name="Bessho-Uehara M."/>
            <person name="Martin G.J."/>
            <person name="Bewick A.J."/>
            <person name="Behringer M."/>
            <person name="Debat H.J."/>
            <person name="Wong I."/>
            <person name="Day J.C."/>
            <person name="Suvorov A."/>
            <person name="Silva C.J."/>
            <person name="Stanger-Hall K.F."/>
            <person name="Hall D.W."/>
            <person name="Schmitz R.J."/>
            <person name="Nelson D.R."/>
            <person name="Lewis S.M."/>
            <person name="Shigenobu S."/>
            <person name="Bybee S.M."/>
            <person name="Larracuente A.M."/>
            <person name="Oba Y."/>
            <person name="Weng J.K."/>
        </authorList>
    </citation>
    <scope>NUCLEOTIDE SEQUENCE [LARGE SCALE GENOMIC DNA]</scope>
    <source>
        <strain evidence="4">1611_PpyrPB1</strain>
        <tissue evidence="4">Whole body</tissue>
    </source>
</reference>
<feature type="transmembrane region" description="Helical" evidence="1">
    <location>
        <begin position="446"/>
        <end position="462"/>
    </location>
</feature>
<name>A0A5N4ANM0_PHOPY</name>
<feature type="transmembrane region" description="Helical" evidence="1">
    <location>
        <begin position="402"/>
        <end position="426"/>
    </location>
</feature>
<evidence type="ECO:0000313" key="5">
    <source>
        <dbReference type="Proteomes" id="UP000327044"/>
    </source>
</evidence>
<feature type="transmembrane region" description="Helical" evidence="1">
    <location>
        <begin position="474"/>
        <end position="498"/>
    </location>
</feature>
<feature type="transmembrane region" description="Helical" evidence="1">
    <location>
        <begin position="580"/>
        <end position="605"/>
    </location>
</feature>
<organism evidence="4 5">
    <name type="scientific">Photinus pyralis</name>
    <name type="common">Common eastern firefly</name>
    <name type="synonym">Lampyris pyralis</name>
    <dbReference type="NCBI Taxonomy" id="7054"/>
    <lineage>
        <taxon>Eukaryota</taxon>
        <taxon>Metazoa</taxon>
        <taxon>Ecdysozoa</taxon>
        <taxon>Arthropoda</taxon>
        <taxon>Hexapoda</taxon>
        <taxon>Insecta</taxon>
        <taxon>Pterygota</taxon>
        <taxon>Neoptera</taxon>
        <taxon>Endopterygota</taxon>
        <taxon>Coleoptera</taxon>
        <taxon>Polyphaga</taxon>
        <taxon>Elateriformia</taxon>
        <taxon>Elateroidea</taxon>
        <taxon>Lampyridae</taxon>
        <taxon>Lampyrinae</taxon>
        <taxon>Photinus</taxon>
    </lineage>
</organism>
<evidence type="ECO:0000256" key="1">
    <source>
        <dbReference type="SAM" id="Phobius"/>
    </source>
</evidence>
<feature type="transmembrane region" description="Helical" evidence="1">
    <location>
        <begin position="163"/>
        <end position="185"/>
    </location>
</feature>
<keyword evidence="1" id="KW-1133">Transmembrane helix</keyword>
<feature type="transmembrane region" description="Helical" evidence="1">
    <location>
        <begin position="518"/>
        <end position="537"/>
    </location>
</feature>
<evidence type="ECO:0000256" key="2">
    <source>
        <dbReference type="SAM" id="SignalP"/>
    </source>
</evidence>
<dbReference type="Proteomes" id="UP000327044">
    <property type="component" value="Unassembled WGS sequence"/>
</dbReference>
<feature type="signal peptide" evidence="2">
    <location>
        <begin position="1"/>
        <end position="20"/>
    </location>
</feature>
<evidence type="ECO:0000313" key="4">
    <source>
        <dbReference type="EMBL" id="KAB0798818.1"/>
    </source>
</evidence>
<keyword evidence="5" id="KW-1185">Reference proteome</keyword>
<keyword evidence="2" id="KW-0732">Signal</keyword>
<dbReference type="Pfam" id="PF20146">
    <property type="entry name" value="NRF"/>
    <property type="match status" value="1"/>
</dbReference>
<feature type="transmembrane region" description="Helical" evidence="1">
    <location>
        <begin position="267"/>
        <end position="291"/>
    </location>
</feature>
<dbReference type="InterPro" id="IPR002656">
    <property type="entry name" value="Acyl_transf_3_dom"/>
</dbReference>
<keyword evidence="1" id="KW-0812">Transmembrane</keyword>
<dbReference type="OrthoDB" id="118951at2759"/>
<keyword evidence="1" id="KW-0472">Membrane</keyword>
<dbReference type="InterPro" id="IPR052728">
    <property type="entry name" value="O2_lipid_transport_reg"/>
</dbReference>